<dbReference type="Pfam" id="PF02653">
    <property type="entry name" value="BPD_transp_2"/>
    <property type="match status" value="1"/>
</dbReference>
<feature type="transmembrane region" description="Helical" evidence="6">
    <location>
        <begin position="167"/>
        <end position="187"/>
    </location>
</feature>
<dbReference type="GO" id="GO:0022857">
    <property type="term" value="F:transmembrane transporter activity"/>
    <property type="evidence" value="ECO:0007669"/>
    <property type="project" value="InterPro"/>
</dbReference>
<evidence type="ECO:0000256" key="2">
    <source>
        <dbReference type="ARBA" id="ARBA00022475"/>
    </source>
</evidence>
<evidence type="ECO:0000256" key="6">
    <source>
        <dbReference type="SAM" id="Phobius"/>
    </source>
</evidence>
<feature type="transmembrane region" description="Helical" evidence="6">
    <location>
        <begin position="193"/>
        <end position="216"/>
    </location>
</feature>
<comment type="subcellular location">
    <subcellularLocation>
        <location evidence="1">Cell membrane</location>
        <topology evidence="1">Multi-pass membrane protein</topology>
    </subcellularLocation>
</comment>
<feature type="transmembrane region" description="Helical" evidence="6">
    <location>
        <begin position="344"/>
        <end position="366"/>
    </location>
</feature>
<organism evidence="7 8">
    <name type="scientific">Brachybacterium muris UCD-AY4</name>
    <dbReference type="NCBI Taxonomy" id="1249481"/>
    <lineage>
        <taxon>Bacteria</taxon>
        <taxon>Bacillati</taxon>
        <taxon>Actinomycetota</taxon>
        <taxon>Actinomycetes</taxon>
        <taxon>Micrococcales</taxon>
        <taxon>Dermabacteraceae</taxon>
        <taxon>Brachybacterium</taxon>
    </lineage>
</organism>
<accession>A0A022KRU2</accession>
<dbReference type="PANTHER" id="PTHR43370:SF1">
    <property type="entry name" value="GUANOSINE ABC TRANSPORTER PERMEASE PROTEIN NUPQ"/>
    <property type="match status" value="1"/>
</dbReference>
<protein>
    <submittedName>
        <fullName evidence="7">ABC transporter permease</fullName>
    </submittedName>
</protein>
<reference evidence="7 8" key="1">
    <citation type="journal article" date="2013" name="Genome Announc.">
        <title>Draft genome sequence of an Actinobacterium, Brachybacterium muris strain UCD-AY4.</title>
        <authorList>
            <person name="Lo J.R."/>
            <person name="Lang J.M."/>
            <person name="Darling A.E."/>
            <person name="Eisen J.A."/>
            <person name="Coil D.A."/>
        </authorList>
    </citation>
    <scope>NUCLEOTIDE SEQUENCE [LARGE SCALE GENOMIC DNA]</scope>
    <source>
        <strain evidence="7 8">UCD-AY4</strain>
    </source>
</reference>
<feature type="transmembrane region" description="Helical" evidence="6">
    <location>
        <begin position="223"/>
        <end position="241"/>
    </location>
</feature>
<dbReference type="OrthoDB" id="9792579at2"/>
<keyword evidence="2" id="KW-1003">Cell membrane</keyword>
<dbReference type="HOGENOM" id="CLU_040769_1_0_11"/>
<evidence type="ECO:0000256" key="5">
    <source>
        <dbReference type="ARBA" id="ARBA00023136"/>
    </source>
</evidence>
<dbReference type="InterPro" id="IPR001851">
    <property type="entry name" value="ABC_transp_permease"/>
</dbReference>
<feature type="transmembrane region" description="Helical" evidence="6">
    <location>
        <begin position="25"/>
        <end position="46"/>
    </location>
</feature>
<keyword evidence="4 6" id="KW-1133">Transmembrane helix</keyword>
<dbReference type="GO" id="GO:0005886">
    <property type="term" value="C:plasma membrane"/>
    <property type="evidence" value="ECO:0007669"/>
    <property type="project" value="UniProtKB-SubCell"/>
</dbReference>
<name>A0A022KRU2_9MICO</name>
<keyword evidence="8" id="KW-1185">Reference proteome</keyword>
<feature type="transmembrane region" description="Helical" evidence="6">
    <location>
        <begin position="138"/>
        <end position="160"/>
    </location>
</feature>
<evidence type="ECO:0000313" key="8">
    <source>
        <dbReference type="Proteomes" id="UP000019754"/>
    </source>
</evidence>
<dbReference type="EMBL" id="AORC01000015">
    <property type="protein sequence ID" value="EYT48408.1"/>
    <property type="molecule type" value="Genomic_DNA"/>
</dbReference>
<keyword evidence="3 6" id="KW-0812">Transmembrane</keyword>
<evidence type="ECO:0000256" key="3">
    <source>
        <dbReference type="ARBA" id="ARBA00022692"/>
    </source>
</evidence>
<dbReference type="PANTHER" id="PTHR43370">
    <property type="entry name" value="SUGAR ABC TRANSPORTER INTEGRAL MEMBRANE PROTEIN-RELATED"/>
    <property type="match status" value="1"/>
</dbReference>
<dbReference type="Proteomes" id="UP000019754">
    <property type="component" value="Unassembled WGS sequence"/>
</dbReference>
<dbReference type="CDD" id="cd06580">
    <property type="entry name" value="TM_PBP1_transp_TpRbsC_like"/>
    <property type="match status" value="1"/>
</dbReference>
<proteinExistence type="predicted"/>
<gene>
    <name evidence="7" type="ORF">D641_0112270</name>
</gene>
<feature type="transmembrane region" description="Helical" evidence="6">
    <location>
        <begin position="294"/>
        <end position="311"/>
    </location>
</feature>
<keyword evidence="5 6" id="KW-0472">Membrane</keyword>
<feature type="transmembrane region" description="Helical" evidence="6">
    <location>
        <begin position="111"/>
        <end position="132"/>
    </location>
</feature>
<dbReference type="AlphaFoldDB" id="A0A022KRU2"/>
<feature type="transmembrane region" description="Helical" evidence="6">
    <location>
        <begin position="421"/>
        <end position="442"/>
    </location>
</feature>
<feature type="transmembrane region" description="Helical" evidence="6">
    <location>
        <begin position="261"/>
        <end position="282"/>
    </location>
</feature>
<feature type="transmembrane region" description="Helical" evidence="6">
    <location>
        <begin position="378"/>
        <end position="401"/>
    </location>
</feature>
<dbReference type="RefSeq" id="WP_017823800.1">
    <property type="nucleotide sequence ID" value="NZ_AORC01000015.1"/>
</dbReference>
<comment type="caution">
    <text evidence="7">The sequence shown here is derived from an EMBL/GenBank/DDBJ whole genome shotgun (WGS) entry which is preliminary data.</text>
</comment>
<evidence type="ECO:0000256" key="4">
    <source>
        <dbReference type="ARBA" id="ARBA00022989"/>
    </source>
</evidence>
<evidence type="ECO:0000313" key="7">
    <source>
        <dbReference type="EMBL" id="EYT48408.1"/>
    </source>
</evidence>
<dbReference type="STRING" id="1249481.D641_0112270"/>
<feature type="transmembrane region" description="Helical" evidence="6">
    <location>
        <begin position="79"/>
        <end position="99"/>
    </location>
</feature>
<evidence type="ECO:0000256" key="1">
    <source>
        <dbReference type="ARBA" id="ARBA00004651"/>
    </source>
</evidence>
<sequence>MSAAPRLASNDTVVRKAVVDERPSSWWHLPVTTTVLGLIALVFFGLRGIPGADSTYGIARENDVNPLGIIPQQITVPSMGAAIALSVIALLASAALWALQSRPHRIRPVVRNPIIAVFAVAWVLAFMTWVISERALDVGSLLQATIILCVPLAFGALSGVLSERAGVINIAIEGQLLFGAFGAALVGSLLGSVWAGLIAAPLVAVLIGVMLALFAVGYQVQQIIVGVVLNVFAVGITSFFFGSVMSQNPGMFNTPMRLPTLGSSGLVDIPVIGAVLRFLLDIPVIGRMIFDQNILVYLMWLIVIVLTIALFRTRWGLRVRAVGEHPRAADTVGIKVNPTRWSNVLLGSAVAGLGGAMLTIGTGVAFGEDMSAGKGYIALAAMILGRYHPVGALLAALTFAFADSLQLRLGTMSAAEGGVSIPGDFLLMLPYVVALFAVAGVVGRVRVPAADGVPYVKQ</sequence>